<proteinExistence type="predicted"/>
<dbReference type="Pfam" id="PF01381">
    <property type="entry name" value="HTH_3"/>
    <property type="match status" value="1"/>
</dbReference>
<accession>A0ABT0I1E5</accession>
<dbReference type="Gene3D" id="1.10.260.40">
    <property type="entry name" value="lambda repressor-like DNA-binding domains"/>
    <property type="match status" value="1"/>
</dbReference>
<dbReference type="PANTHER" id="PTHR46558">
    <property type="entry name" value="TRACRIPTIONAL REGULATORY PROTEIN-RELATED-RELATED"/>
    <property type="match status" value="1"/>
</dbReference>
<feature type="domain" description="HTH cro/C1-type" evidence="2">
    <location>
        <begin position="7"/>
        <end position="61"/>
    </location>
</feature>
<dbReference type="SMART" id="SM00530">
    <property type="entry name" value="HTH_XRE"/>
    <property type="match status" value="1"/>
</dbReference>
<dbReference type="SUPFAM" id="SSF47413">
    <property type="entry name" value="lambda repressor-like DNA-binding domains"/>
    <property type="match status" value="1"/>
</dbReference>
<dbReference type="EMBL" id="JAJIAO010000002">
    <property type="protein sequence ID" value="MCK8624543.1"/>
    <property type="molecule type" value="Genomic_DNA"/>
</dbReference>
<evidence type="ECO:0000259" key="2">
    <source>
        <dbReference type="PROSITE" id="PS50943"/>
    </source>
</evidence>
<evidence type="ECO:0000256" key="1">
    <source>
        <dbReference type="ARBA" id="ARBA00023125"/>
    </source>
</evidence>
<keyword evidence="4" id="KW-1185">Reference proteome</keyword>
<sequence>MTIGSNIKNIRKNHNLTQEPFAEEIYCSAQSVSKWERDLITPNLDVIKTISSNFNVSISYILSNDDELNFEKTVLDTSISLLKENIIPSIEMLARSTALSKHSLQTLFNNDNDLIVFIIKKFDANIKKKLILNIDNNVIYTFIDNCLPILRMNKDILKPMYSDHNTSAIIIQYLKKTYSQLLKNHLNIHDELKVNIIVSNCIEIINAALTYYSEYSISDIKRTFSSAISDI</sequence>
<keyword evidence="1" id="KW-0238">DNA-binding</keyword>
<protein>
    <submittedName>
        <fullName evidence="3">Helix-turn-helix domain-containing protein</fullName>
    </submittedName>
</protein>
<dbReference type="CDD" id="cd00093">
    <property type="entry name" value="HTH_XRE"/>
    <property type="match status" value="1"/>
</dbReference>
<evidence type="ECO:0000313" key="3">
    <source>
        <dbReference type="EMBL" id="MCK8624543.1"/>
    </source>
</evidence>
<reference evidence="3 4" key="1">
    <citation type="submission" date="2021-11" db="EMBL/GenBank/DDBJ databases">
        <title>Comparative genomics of bee honey and flower isolates.</title>
        <authorList>
            <person name="Bechtner J.D."/>
            <person name="Gallus M.K."/>
            <person name="Ehrmann M."/>
        </authorList>
    </citation>
    <scope>NUCLEOTIDE SEQUENCE [LARGE SCALE GENOMIC DNA]</scope>
    <source>
        <strain evidence="3 4">M161</strain>
    </source>
</reference>
<name>A0ABT0I1E5_9LACO</name>
<dbReference type="PANTHER" id="PTHR46558:SF11">
    <property type="entry name" value="HTH-TYPE TRANSCRIPTIONAL REGULATOR XRE"/>
    <property type="match status" value="1"/>
</dbReference>
<dbReference type="Proteomes" id="UP001522905">
    <property type="component" value="Unassembled WGS sequence"/>
</dbReference>
<comment type="caution">
    <text evidence="3">The sequence shown here is derived from an EMBL/GenBank/DDBJ whole genome shotgun (WGS) entry which is preliminary data.</text>
</comment>
<dbReference type="RefSeq" id="WP_248601598.1">
    <property type="nucleotide sequence ID" value="NZ_JAJIAO010000002.1"/>
</dbReference>
<gene>
    <name evidence="3" type="ORF">LNP07_03340</name>
</gene>
<organism evidence="3 4">
    <name type="scientific">Apilactobacillus xinyiensis</name>
    <dbReference type="NCBI Taxonomy" id="2841032"/>
    <lineage>
        <taxon>Bacteria</taxon>
        <taxon>Bacillati</taxon>
        <taxon>Bacillota</taxon>
        <taxon>Bacilli</taxon>
        <taxon>Lactobacillales</taxon>
        <taxon>Lactobacillaceae</taxon>
        <taxon>Apilactobacillus</taxon>
    </lineage>
</organism>
<evidence type="ECO:0000313" key="4">
    <source>
        <dbReference type="Proteomes" id="UP001522905"/>
    </source>
</evidence>
<dbReference type="InterPro" id="IPR010982">
    <property type="entry name" value="Lambda_DNA-bd_dom_sf"/>
</dbReference>
<dbReference type="PROSITE" id="PS50943">
    <property type="entry name" value="HTH_CROC1"/>
    <property type="match status" value="1"/>
</dbReference>
<dbReference type="InterPro" id="IPR001387">
    <property type="entry name" value="Cro/C1-type_HTH"/>
</dbReference>